<dbReference type="Gene3D" id="3.40.630.10">
    <property type="entry name" value="Zn peptidases"/>
    <property type="match status" value="1"/>
</dbReference>
<dbReference type="AlphaFoldDB" id="A0AAD5QNK5"/>
<keyword evidence="2" id="KW-1185">Reference proteome</keyword>
<accession>A0AAD5QNK5</accession>
<dbReference type="Proteomes" id="UP001196413">
    <property type="component" value="Unassembled WGS sequence"/>
</dbReference>
<sequence>MQTGLVCLQTSADSLADPCHEAYPGPKANYDPETIAVQNYLKAIKPEVSLLQLAVKNAHET</sequence>
<comment type="caution">
    <text evidence="1">The sequence shown here is derived from an EMBL/GenBank/DDBJ whole genome shotgun (WGS) entry which is preliminary data.</text>
</comment>
<gene>
    <name evidence="1" type="ORF">KIN20_013138</name>
</gene>
<evidence type="ECO:0000313" key="2">
    <source>
        <dbReference type="Proteomes" id="UP001196413"/>
    </source>
</evidence>
<evidence type="ECO:0000313" key="1">
    <source>
        <dbReference type="EMBL" id="KAJ1355645.1"/>
    </source>
</evidence>
<organism evidence="1 2">
    <name type="scientific">Parelaphostrongylus tenuis</name>
    <name type="common">Meningeal worm</name>
    <dbReference type="NCBI Taxonomy" id="148309"/>
    <lineage>
        <taxon>Eukaryota</taxon>
        <taxon>Metazoa</taxon>
        <taxon>Ecdysozoa</taxon>
        <taxon>Nematoda</taxon>
        <taxon>Chromadorea</taxon>
        <taxon>Rhabditida</taxon>
        <taxon>Rhabditina</taxon>
        <taxon>Rhabditomorpha</taxon>
        <taxon>Strongyloidea</taxon>
        <taxon>Metastrongylidae</taxon>
        <taxon>Parelaphostrongylus</taxon>
    </lineage>
</organism>
<name>A0AAD5QNK5_PARTN</name>
<dbReference type="EMBL" id="JAHQIW010002537">
    <property type="protein sequence ID" value="KAJ1355645.1"/>
    <property type="molecule type" value="Genomic_DNA"/>
</dbReference>
<proteinExistence type="predicted"/>
<protein>
    <submittedName>
        <fullName evidence="1">Uncharacterized protein</fullName>
    </submittedName>
</protein>
<reference evidence="1" key="1">
    <citation type="submission" date="2021-06" db="EMBL/GenBank/DDBJ databases">
        <title>Parelaphostrongylus tenuis whole genome reference sequence.</title>
        <authorList>
            <person name="Garwood T.J."/>
            <person name="Larsen P.A."/>
            <person name="Fountain-Jones N.M."/>
            <person name="Garbe J.R."/>
            <person name="Macchietto M.G."/>
            <person name="Kania S.A."/>
            <person name="Gerhold R.W."/>
            <person name="Richards J.E."/>
            <person name="Wolf T.M."/>
        </authorList>
    </citation>
    <scope>NUCLEOTIDE SEQUENCE</scope>
    <source>
        <strain evidence="1">MNPRO001-30</strain>
        <tissue evidence="1">Meninges</tissue>
    </source>
</reference>